<name>A0A1H5HE76_RHOJO</name>
<dbReference type="Pfam" id="PF09084">
    <property type="entry name" value="NMT1"/>
    <property type="match status" value="1"/>
</dbReference>
<dbReference type="InterPro" id="IPR015168">
    <property type="entry name" value="SsuA/THI5"/>
</dbReference>
<dbReference type="PANTHER" id="PTHR30024:SF48">
    <property type="entry name" value="ABC TRANSPORTER SUBSTRATE-BINDING PROTEIN"/>
    <property type="match status" value="1"/>
</dbReference>
<dbReference type="PANTHER" id="PTHR30024">
    <property type="entry name" value="ALIPHATIC SULFONATES-BINDING PROTEIN-RELATED"/>
    <property type="match status" value="1"/>
</dbReference>
<evidence type="ECO:0000256" key="1">
    <source>
        <dbReference type="ARBA" id="ARBA00010742"/>
    </source>
</evidence>
<reference evidence="5" key="1">
    <citation type="submission" date="2016-10" db="EMBL/GenBank/DDBJ databases">
        <authorList>
            <person name="Varghese N."/>
        </authorList>
    </citation>
    <scope>NUCLEOTIDE SEQUENCE [LARGE SCALE GENOMIC DNA]</scope>
    <source>
        <strain evidence="5">DSM 44719</strain>
    </source>
</reference>
<dbReference type="RefSeq" id="WP_083400655.1">
    <property type="nucleotide sequence ID" value="NZ_FNTL01000004.1"/>
</dbReference>
<gene>
    <name evidence="4" type="ORF">SAMN04490220_7177</name>
</gene>
<proteinExistence type="inferred from homology"/>
<dbReference type="AlphaFoldDB" id="A0A1H5HE76"/>
<comment type="similarity">
    <text evidence="1">Belongs to the bacterial solute-binding protein SsuA/TauA family.</text>
</comment>
<dbReference type="Gene3D" id="3.40.190.10">
    <property type="entry name" value="Periplasmic binding protein-like II"/>
    <property type="match status" value="2"/>
</dbReference>
<dbReference type="InterPro" id="IPR001638">
    <property type="entry name" value="Solute-binding_3/MltF_N"/>
</dbReference>
<sequence length="352" mass="36681">MRTIRRGRVWPALAATMVTVAALTGCTSGNDTGSTGSADTVDLSTVSIKVGATGWNTIESALEVAGLADTPYKVEWAVFSGGDQQLQALQSGALDVAQSSEIPPLFAAAGGTVKFEQVAVQTGTTLLQEVVVGPDSPLGSVADLKGKKVGYVKNTTAAYFLNELLKQNGLSWNDIQAQPLLPNDGLAALNGGSVDAFASYGNTIINAHQGGSKTIGSGRDILSGNFPWSVRDALLDNASQRAAVADLMSRVNDAYAYIRDGHQQEFAERTATATKQPVDSALQQITDGEAQRPTGIRVADAEVRANQQRVADSLQEIGALPGRVDVAELWSDGLDAELSAALDRQPAAAAGK</sequence>
<keyword evidence="2" id="KW-0732">Signal</keyword>
<accession>A0A1H5HE76</accession>
<evidence type="ECO:0000256" key="2">
    <source>
        <dbReference type="SAM" id="SignalP"/>
    </source>
</evidence>
<feature type="domain" description="Solute-binding protein family 3/N-terminal" evidence="3">
    <location>
        <begin position="47"/>
        <end position="269"/>
    </location>
</feature>
<dbReference type="EMBL" id="FNTL01000004">
    <property type="protein sequence ID" value="SEE26316.1"/>
    <property type="molecule type" value="Genomic_DNA"/>
</dbReference>
<protein>
    <submittedName>
        <fullName evidence="4">Sulfonate transport system substrate-binding protein</fullName>
    </submittedName>
</protein>
<dbReference type="SUPFAM" id="SSF53850">
    <property type="entry name" value="Periplasmic binding protein-like II"/>
    <property type="match status" value="1"/>
</dbReference>
<feature type="chain" id="PRO_5039273281" evidence="2">
    <location>
        <begin position="22"/>
        <end position="352"/>
    </location>
</feature>
<evidence type="ECO:0000313" key="4">
    <source>
        <dbReference type="EMBL" id="SEE26316.1"/>
    </source>
</evidence>
<evidence type="ECO:0000313" key="5">
    <source>
        <dbReference type="Proteomes" id="UP000183407"/>
    </source>
</evidence>
<dbReference type="SMART" id="SM00062">
    <property type="entry name" value="PBPb"/>
    <property type="match status" value="1"/>
</dbReference>
<evidence type="ECO:0000259" key="3">
    <source>
        <dbReference type="SMART" id="SM00062"/>
    </source>
</evidence>
<organism evidence="4 5">
    <name type="scientific">Rhodococcus jostii</name>
    <dbReference type="NCBI Taxonomy" id="132919"/>
    <lineage>
        <taxon>Bacteria</taxon>
        <taxon>Bacillati</taxon>
        <taxon>Actinomycetota</taxon>
        <taxon>Actinomycetes</taxon>
        <taxon>Mycobacteriales</taxon>
        <taxon>Nocardiaceae</taxon>
        <taxon>Rhodococcus</taxon>
    </lineage>
</organism>
<dbReference type="PROSITE" id="PS51257">
    <property type="entry name" value="PROKAR_LIPOPROTEIN"/>
    <property type="match status" value="1"/>
</dbReference>
<feature type="signal peptide" evidence="2">
    <location>
        <begin position="1"/>
        <end position="21"/>
    </location>
</feature>
<dbReference type="Proteomes" id="UP000183407">
    <property type="component" value="Unassembled WGS sequence"/>
</dbReference>